<keyword evidence="4" id="KW-0238">DNA-binding</keyword>
<dbReference type="Pfam" id="PF00126">
    <property type="entry name" value="HTH_1"/>
    <property type="match status" value="1"/>
</dbReference>
<evidence type="ECO:0000256" key="5">
    <source>
        <dbReference type="ARBA" id="ARBA00023159"/>
    </source>
</evidence>
<evidence type="ECO:0000259" key="7">
    <source>
        <dbReference type="PROSITE" id="PS50931"/>
    </source>
</evidence>
<evidence type="ECO:0000313" key="9">
    <source>
        <dbReference type="Proteomes" id="UP000316801"/>
    </source>
</evidence>
<dbReference type="Proteomes" id="UP000316801">
    <property type="component" value="Unassembled WGS sequence"/>
</dbReference>
<proteinExistence type="inferred from homology"/>
<dbReference type="SUPFAM" id="SSF46785">
    <property type="entry name" value="Winged helix' DNA-binding domain"/>
    <property type="match status" value="1"/>
</dbReference>
<sequence length="314" mass="35068">MIIMMLDSNLRKNHASLAGISISSLTVVCAIIEEGSVTRAAKRLNLSQPAASQALKHLRIVFKDPLVKRRNGNLIPTERAIAIHAIASRVLKEIANLTISPESFEPQTLSESFVIGVQNGVAPGLVQTAISELNRLAPASRVTVQHLEPDFDFTRALSTNMMDVAIGEWTAASPHLRTMLVFEDDMVCMMDANNPLGDHPLSQSDYQEARHLIVSERKSLVRDADECPPQAANPVADRNVMTDNHFYAPFMLQNSDLVLTAARRFARYFAEILPLKITECPVRNPRVRVYQIWHHRNEHTLSQRWLRNVIAGAV</sequence>
<dbReference type="PROSITE" id="PS50931">
    <property type="entry name" value="HTH_LYSR"/>
    <property type="match status" value="1"/>
</dbReference>
<evidence type="ECO:0000256" key="6">
    <source>
        <dbReference type="ARBA" id="ARBA00023163"/>
    </source>
</evidence>
<comment type="caution">
    <text evidence="8">The sequence shown here is derived from an EMBL/GenBank/DDBJ whole genome shotgun (WGS) entry which is preliminary data.</text>
</comment>
<dbReference type="InterPro" id="IPR005119">
    <property type="entry name" value="LysR_subst-bd"/>
</dbReference>
<reference evidence="8 9" key="1">
    <citation type="submission" date="2019-07" db="EMBL/GenBank/DDBJ databases">
        <title>Ln-dependent methylotrophs.</title>
        <authorList>
            <person name="Tani A."/>
        </authorList>
    </citation>
    <scope>NUCLEOTIDE SEQUENCE [LARGE SCALE GENOMIC DNA]</scope>
    <source>
        <strain evidence="8 9">SM12</strain>
    </source>
</reference>
<comment type="similarity">
    <text evidence="1">Belongs to the LysR transcriptional regulatory family.</text>
</comment>
<accession>A0A549T9C9</accession>
<protein>
    <submittedName>
        <fullName evidence="8">LysR family transcriptional regulator</fullName>
    </submittedName>
</protein>
<dbReference type="InterPro" id="IPR036388">
    <property type="entry name" value="WH-like_DNA-bd_sf"/>
</dbReference>
<keyword evidence="2" id="KW-0536">Nodulation</keyword>
<evidence type="ECO:0000256" key="2">
    <source>
        <dbReference type="ARBA" id="ARBA00022458"/>
    </source>
</evidence>
<evidence type="ECO:0000256" key="3">
    <source>
        <dbReference type="ARBA" id="ARBA00023015"/>
    </source>
</evidence>
<name>A0A549T9C9_9HYPH</name>
<keyword evidence="5" id="KW-0010">Activator</keyword>
<evidence type="ECO:0000256" key="1">
    <source>
        <dbReference type="ARBA" id="ARBA00009437"/>
    </source>
</evidence>
<dbReference type="GO" id="GO:0003677">
    <property type="term" value="F:DNA binding"/>
    <property type="evidence" value="ECO:0007669"/>
    <property type="project" value="UniProtKB-KW"/>
</dbReference>
<dbReference type="PANTHER" id="PTHR30118:SF15">
    <property type="entry name" value="TRANSCRIPTIONAL REGULATORY PROTEIN"/>
    <property type="match status" value="1"/>
</dbReference>
<evidence type="ECO:0000256" key="4">
    <source>
        <dbReference type="ARBA" id="ARBA00023125"/>
    </source>
</evidence>
<dbReference type="GO" id="GO:0003700">
    <property type="term" value="F:DNA-binding transcription factor activity"/>
    <property type="evidence" value="ECO:0007669"/>
    <property type="project" value="InterPro"/>
</dbReference>
<dbReference type="SUPFAM" id="SSF53850">
    <property type="entry name" value="Periplasmic binding protein-like II"/>
    <property type="match status" value="1"/>
</dbReference>
<gene>
    <name evidence="8" type="ORF">FNA46_13035</name>
</gene>
<evidence type="ECO:0000313" key="8">
    <source>
        <dbReference type="EMBL" id="TRL38470.1"/>
    </source>
</evidence>
<dbReference type="InterPro" id="IPR050389">
    <property type="entry name" value="LysR-type_TF"/>
</dbReference>
<keyword evidence="3" id="KW-0805">Transcription regulation</keyword>
<dbReference type="AlphaFoldDB" id="A0A549T9C9"/>
<dbReference type="Pfam" id="PF03466">
    <property type="entry name" value="LysR_substrate"/>
    <property type="match status" value="1"/>
</dbReference>
<dbReference type="Gene3D" id="3.40.190.10">
    <property type="entry name" value="Periplasmic binding protein-like II"/>
    <property type="match status" value="2"/>
</dbReference>
<dbReference type="InterPro" id="IPR000847">
    <property type="entry name" value="LysR_HTH_N"/>
</dbReference>
<keyword evidence="6" id="KW-0804">Transcription</keyword>
<dbReference type="PANTHER" id="PTHR30118">
    <property type="entry name" value="HTH-TYPE TRANSCRIPTIONAL REGULATOR LEUO-RELATED"/>
    <property type="match status" value="1"/>
</dbReference>
<keyword evidence="9" id="KW-1185">Reference proteome</keyword>
<dbReference type="InterPro" id="IPR036390">
    <property type="entry name" value="WH_DNA-bd_sf"/>
</dbReference>
<organism evidence="8 9">
    <name type="scientific">Rhizobium straminoryzae</name>
    <dbReference type="NCBI Taxonomy" id="1387186"/>
    <lineage>
        <taxon>Bacteria</taxon>
        <taxon>Pseudomonadati</taxon>
        <taxon>Pseudomonadota</taxon>
        <taxon>Alphaproteobacteria</taxon>
        <taxon>Hyphomicrobiales</taxon>
        <taxon>Rhizobiaceae</taxon>
        <taxon>Rhizobium/Agrobacterium group</taxon>
        <taxon>Rhizobium</taxon>
    </lineage>
</organism>
<feature type="domain" description="HTH lysR-type" evidence="7">
    <location>
        <begin position="20"/>
        <end position="77"/>
    </location>
</feature>
<dbReference type="Gene3D" id="1.10.10.10">
    <property type="entry name" value="Winged helix-like DNA-binding domain superfamily/Winged helix DNA-binding domain"/>
    <property type="match status" value="1"/>
</dbReference>
<dbReference type="EMBL" id="VJMG01000031">
    <property type="protein sequence ID" value="TRL38470.1"/>
    <property type="molecule type" value="Genomic_DNA"/>
</dbReference>